<dbReference type="InterPro" id="IPR039448">
    <property type="entry name" value="Beta_helix"/>
</dbReference>
<evidence type="ECO:0000313" key="5">
    <source>
        <dbReference type="Proteomes" id="UP000290848"/>
    </source>
</evidence>
<keyword evidence="1" id="KW-0732">Signal</keyword>
<protein>
    <recommendedName>
        <fullName evidence="6">Pectate lyase superfamily protein domain-containing protein</fullName>
    </recommendedName>
</protein>
<comment type="caution">
    <text evidence="4">The sequence shown here is derived from an EMBL/GenBank/DDBJ whole genome shotgun (WGS) entry which is preliminary data.</text>
</comment>
<dbReference type="InterPro" id="IPR051801">
    <property type="entry name" value="GH28_Enzymes"/>
</dbReference>
<proteinExistence type="predicted"/>
<evidence type="ECO:0000259" key="3">
    <source>
        <dbReference type="Pfam" id="PF13229"/>
    </source>
</evidence>
<dbReference type="InterPro" id="IPR012334">
    <property type="entry name" value="Pectin_lyas_fold"/>
</dbReference>
<evidence type="ECO:0000313" key="4">
    <source>
        <dbReference type="EMBL" id="RXF70112.1"/>
    </source>
</evidence>
<reference evidence="4 5" key="1">
    <citation type="submission" date="2018-12" db="EMBL/GenBank/DDBJ databases">
        <title>The Draft Genome Sequence of the Soil Bacterium Pedobacter tournemirensis R1.</title>
        <authorList>
            <person name="He J."/>
        </authorList>
    </citation>
    <scope>NUCLEOTIDE SEQUENCE [LARGE SCALE GENOMIC DNA]</scope>
    <source>
        <strain evidence="4 5">R1</strain>
    </source>
</reference>
<evidence type="ECO:0000259" key="2">
    <source>
        <dbReference type="Pfam" id="PF12708"/>
    </source>
</evidence>
<dbReference type="InterPro" id="IPR011050">
    <property type="entry name" value="Pectin_lyase_fold/virulence"/>
</dbReference>
<dbReference type="Pfam" id="PF12708">
    <property type="entry name" value="Pect-lyase_RHGA_epim"/>
    <property type="match status" value="1"/>
</dbReference>
<name>A0A4V1KIB5_9SPHI</name>
<dbReference type="InterPro" id="IPR024535">
    <property type="entry name" value="RHGA/B-epi-like_pectate_lyase"/>
</dbReference>
<feature type="domain" description="Right handed beta helix" evidence="3">
    <location>
        <begin position="244"/>
        <end position="322"/>
    </location>
</feature>
<evidence type="ECO:0008006" key="6">
    <source>
        <dbReference type="Google" id="ProtNLM"/>
    </source>
</evidence>
<dbReference type="RefSeq" id="WP_128769185.1">
    <property type="nucleotide sequence ID" value="NZ_RXOC01000005.1"/>
</dbReference>
<sequence>MNPVKLIKTPAILAVAMCMISLAACSKKQTEPTEPARGSSKNQDEATVSSITVNVQTAGAVGDGVTDDTWAFQAAIDEVHAAGGGTVYVPEGTYLIDADTSIRMKSEVYLDMVDSLRVLKVKPTASNRYNVIRMINISNSRVIGGKIIGDRYQHLATTGEHGMGVSIYGAYNCKVINTVITDCWGDGITVGTQSIYGATNQSVNCVISGVISRNNRRQGLTVGGVDSLIVVNSKFLYTNGTNPQAGIDIEPDSQTAERVYIKNCEIAHNAKVGIEMNAKTNTTAIIRNVTVEGNYIHHNTYSAYIQHVSYVKMYYNRLINNDWNGSAPGGNGNVPYTNDATFSVFTPNTYQ</sequence>
<dbReference type="Gene3D" id="2.160.20.10">
    <property type="entry name" value="Single-stranded right-handed beta-helix, Pectin lyase-like"/>
    <property type="match status" value="1"/>
</dbReference>
<dbReference type="PROSITE" id="PS51257">
    <property type="entry name" value="PROKAR_LIPOPROTEIN"/>
    <property type="match status" value="1"/>
</dbReference>
<organism evidence="4 5">
    <name type="scientific">Arcticibacter tournemirensis</name>
    <dbReference type="NCBI Taxonomy" id="699437"/>
    <lineage>
        <taxon>Bacteria</taxon>
        <taxon>Pseudomonadati</taxon>
        <taxon>Bacteroidota</taxon>
        <taxon>Sphingobacteriia</taxon>
        <taxon>Sphingobacteriales</taxon>
        <taxon>Sphingobacteriaceae</taxon>
        <taxon>Arcticibacter</taxon>
    </lineage>
</organism>
<accession>A0A4V1KIB5</accession>
<feature type="chain" id="PRO_5020432263" description="Pectate lyase superfamily protein domain-containing protein" evidence="1">
    <location>
        <begin position="24"/>
        <end position="351"/>
    </location>
</feature>
<dbReference type="SMART" id="SM00710">
    <property type="entry name" value="PbH1"/>
    <property type="match status" value="6"/>
</dbReference>
<evidence type="ECO:0000256" key="1">
    <source>
        <dbReference type="SAM" id="SignalP"/>
    </source>
</evidence>
<dbReference type="SUPFAM" id="SSF51126">
    <property type="entry name" value="Pectin lyase-like"/>
    <property type="match status" value="1"/>
</dbReference>
<dbReference type="AlphaFoldDB" id="A0A4V1KIB5"/>
<feature type="domain" description="Rhamnogalacturonase A/B/Epimerase-like pectate lyase" evidence="2">
    <location>
        <begin position="53"/>
        <end position="101"/>
    </location>
</feature>
<dbReference type="InterPro" id="IPR006626">
    <property type="entry name" value="PbH1"/>
</dbReference>
<feature type="signal peptide" evidence="1">
    <location>
        <begin position="1"/>
        <end position="23"/>
    </location>
</feature>
<dbReference type="Proteomes" id="UP000290848">
    <property type="component" value="Unassembled WGS sequence"/>
</dbReference>
<gene>
    <name evidence="4" type="ORF">EKH83_09525</name>
</gene>
<dbReference type="EMBL" id="RXOC01000005">
    <property type="protein sequence ID" value="RXF70112.1"/>
    <property type="molecule type" value="Genomic_DNA"/>
</dbReference>
<dbReference type="PANTHER" id="PTHR31339:SF9">
    <property type="entry name" value="PLASMIN AND FIBRONECTIN-BINDING PROTEIN A"/>
    <property type="match status" value="1"/>
</dbReference>
<dbReference type="Pfam" id="PF13229">
    <property type="entry name" value="Beta_helix"/>
    <property type="match status" value="1"/>
</dbReference>
<dbReference type="PANTHER" id="PTHR31339">
    <property type="entry name" value="PECTIN LYASE-RELATED"/>
    <property type="match status" value="1"/>
</dbReference>